<dbReference type="EMBL" id="CM046388">
    <property type="protein sequence ID" value="KAI8571712.1"/>
    <property type="molecule type" value="Genomic_DNA"/>
</dbReference>
<accession>A0ACC0Q379</accession>
<proteinExistence type="predicted"/>
<evidence type="ECO:0000313" key="1">
    <source>
        <dbReference type="EMBL" id="KAI8571712.1"/>
    </source>
</evidence>
<organism evidence="1 2">
    <name type="scientific">Rhododendron molle</name>
    <name type="common">Chinese azalea</name>
    <name type="synonym">Azalea mollis</name>
    <dbReference type="NCBI Taxonomy" id="49168"/>
    <lineage>
        <taxon>Eukaryota</taxon>
        <taxon>Viridiplantae</taxon>
        <taxon>Streptophyta</taxon>
        <taxon>Embryophyta</taxon>
        <taxon>Tracheophyta</taxon>
        <taxon>Spermatophyta</taxon>
        <taxon>Magnoliopsida</taxon>
        <taxon>eudicotyledons</taxon>
        <taxon>Gunneridae</taxon>
        <taxon>Pentapetalae</taxon>
        <taxon>asterids</taxon>
        <taxon>Ericales</taxon>
        <taxon>Ericaceae</taxon>
        <taxon>Ericoideae</taxon>
        <taxon>Rhodoreae</taxon>
        <taxon>Rhododendron</taxon>
    </lineage>
</organism>
<evidence type="ECO:0000313" key="2">
    <source>
        <dbReference type="Proteomes" id="UP001062846"/>
    </source>
</evidence>
<dbReference type="Proteomes" id="UP001062846">
    <property type="component" value="Chromosome 1"/>
</dbReference>
<reference evidence="1" key="1">
    <citation type="submission" date="2022-02" db="EMBL/GenBank/DDBJ databases">
        <title>Plant Genome Project.</title>
        <authorList>
            <person name="Zhang R.-G."/>
        </authorList>
    </citation>
    <scope>NUCLEOTIDE SEQUENCE</scope>
    <source>
        <strain evidence="1">AT1</strain>
    </source>
</reference>
<comment type="caution">
    <text evidence="1">The sequence shown here is derived from an EMBL/GenBank/DDBJ whole genome shotgun (WGS) entry which is preliminary data.</text>
</comment>
<gene>
    <name evidence="1" type="ORF">RHMOL_Rhmol01G0140500</name>
</gene>
<name>A0ACC0Q379_RHOML</name>
<keyword evidence="2" id="KW-1185">Reference proteome</keyword>
<sequence>MKFQVRGSQLRRPSVPEPKLEPIALAITVDSPLQNPQIHRFSSQRRTSLSLPRLVYHCNRFRYQGLNASDRLLSSRAPREINELRFLRLVKLRLVLRSWLWTTHPMTVVAGMFLLMHISHVLFVLPVFFYHPAYAEAQFMLHALDEAHNMLASYMLHSLIHASQIVPPLKLFVAFWLSFALCHFLDARGTDDDLPPSHQHRIPRGGRVAGNGRAPVMGSVPYPRMYGEADMEAQIHQLEQEAYSSVLRAFKAQADAITWEKESLLTELRKELRLSNEEHRELLGRVNADDILQRIREWRQAGGLQSGMRGTGQAVHDPVPSPTVSASRKKQKITQSGPSQSFRGPSPPFHPQTLAASTQPPPPSAKRGPVMGAKGKKQKSGQILPSAPSMKMQQPTSGPTGRGQIVNRVSSSSLAGAPAEGAPSDTLIGRKVRTRWPDDNNFYEALITDYNAVEGRHALVYDIGTANETWEWVNLAEISPEDIQWEGEDPGISRQGGFGGSGHVMGRSVGRDGGPAGGKGRGVMKGQSRKGFPSSQNGTGRKRSDEIKILQTDTLIKEVERVFGVSHPDPLEVEKAKKVLKEHEQALIDAIARLADISDGESDEGGHFMPKVRE</sequence>
<protein>
    <submittedName>
        <fullName evidence="1">Uncharacterized protein</fullName>
    </submittedName>
</protein>